<dbReference type="EMBL" id="BAAAZP010000009">
    <property type="protein sequence ID" value="GAA3647300.1"/>
    <property type="molecule type" value="Genomic_DNA"/>
</dbReference>
<dbReference type="Gene3D" id="1.20.910.10">
    <property type="entry name" value="Heme oxygenase-like"/>
    <property type="match status" value="1"/>
</dbReference>
<comment type="caution">
    <text evidence="1">The sequence shown here is derived from an EMBL/GenBank/DDBJ whole genome shotgun (WGS) entry which is preliminary data.</text>
</comment>
<gene>
    <name evidence="1" type="ORF">GCM10022224_007670</name>
</gene>
<dbReference type="SUPFAM" id="SSF48613">
    <property type="entry name" value="Heme oxygenase-like"/>
    <property type="match status" value="1"/>
</dbReference>
<evidence type="ECO:0000313" key="2">
    <source>
        <dbReference type="Proteomes" id="UP001500902"/>
    </source>
</evidence>
<dbReference type="Proteomes" id="UP001500902">
    <property type="component" value="Unassembled WGS sequence"/>
</dbReference>
<proteinExistence type="predicted"/>
<dbReference type="RefSeq" id="WP_344872972.1">
    <property type="nucleotide sequence ID" value="NZ_BAAAZP010000009.1"/>
</dbReference>
<reference evidence="2" key="1">
    <citation type="journal article" date="2019" name="Int. J. Syst. Evol. Microbiol.">
        <title>The Global Catalogue of Microorganisms (GCM) 10K type strain sequencing project: providing services to taxonomists for standard genome sequencing and annotation.</title>
        <authorList>
            <consortium name="The Broad Institute Genomics Platform"/>
            <consortium name="The Broad Institute Genome Sequencing Center for Infectious Disease"/>
            <person name="Wu L."/>
            <person name="Ma J."/>
        </authorList>
    </citation>
    <scope>NUCLEOTIDE SEQUENCE [LARGE SCALE GENOMIC DNA]</scope>
    <source>
        <strain evidence="2">JCM 16904</strain>
    </source>
</reference>
<protein>
    <recommendedName>
        <fullName evidence="3">Thiaminase-2/PQQC domain-containing protein</fullName>
    </recommendedName>
</protein>
<name>A0ABP7B2M2_9ACTN</name>
<accession>A0ABP7B2M2</accession>
<evidence type="ECO:0008006" key="3">
    <source>
        <dbReference type="Google" id="ProtNLM"/>
    </source>
</evidence>
<evidence type="ECO:0000313" key="1">
    <source>
        <dbReference type="EMBL" id="GAA3647300.1"/>
    </source>
</evidence>
<dbReference type="InterPro" id="IPR016084">
    <property type="entry name" value="Haem_Oase-like_multi-hlx"/>
</dbReference>
<keyword evidence="2" id="KW-1185">Reference proteome</keyword>
<organism evidence="1 2">
    <name type="scientific">Nonomuraea antimicrobica</name>
    <dbReference type="NCBI Taxonomy" id="561173"/>
    <lineage>
        <taxon>Bacteria</taxon>
        <taxon>Bacillati</taxon>
        <taxon>Actinomycetota</taxon>
        <taxon>Actinomycetes</taxon>
        <taxon>Streptosporangiales</taxon>
        <taxon>Streptosporangiaceae</taxon>
        <taxon>Nonomuraea</taxon>
    </lineage>
</organism>
<sequence length="257" mass="28913">MQELDDFEDGLIEAFKRHPVLAGVPRLPDADFAALLLQRRFLSLAFTPAYDLAIDLLTDESGLRIARTILREEYPGSHGRTRSHREDMKEDLLRLGVPRQALVNTRPTPATTAAITGTLDLIAEAGRAEHADLRLLTILRFWGEILVSVEYERFWPRMEPLLTRDGKNHSCFYYPHLIHDAKAHPLATTSRLSASHSDRLGVRLSELLARDGDTEGFRAVERRAYLLRVDFYDQFSAMVPRPEEAVPSPTGGGAGRT</sequence>